<organism evidence="1 2">
    <name type="scientific">Ilyodon furcidens</name>
    <name type="common">goldbreast splitfin</name>
    <dbReference type="NCBI Taxonomy" id="33524"/>
    <lineage>
        <taxon>Eukaryota</taxon>
        <taxon>Metazoa</taxon>
        <taxon>Chordata</taxon>
        <taxon>Craniata</taxon>
        <taxon>Vertebrata</taxon>
        <taxon>Euteleostomi</taxon>
        <taxon>Actinopterygii</taxon>
        <taxon>Neopterygii</taxon>
        <taxon>Teleostei</taxon>
        <taxon>Neoteleostei</taxon>
        <taxon>Acanthomorphata</taxon>
        <taxon>Ovalentaria</taxon>
        <taxon>Atherinomorphae</taxon>
        <taxon>Cyprinodontiformes</taxon>
        <taxon>Goodeidae</taxon>
        <taxon>Ilyodon</taxon>
    </lineage>
</organism>
<evidence type="ECO:0000313" key="2">
    <source>
        <dbReference type="Proteomes" id="UP001482620"/>
    </source>
</evidence>
<dbReference type="Proteomes" id="UP001482620">
    <property type="component" value="Unassembled WGS sequence"/>
</dbReference>
<dbReference type="EMBL" id="JAHRIQ010018354">
    <property type="protein sequence ID" value="MEQ2227213.1"/>
    <property type="molecule type" value="Genomic_DNA"/>
</dbReference>
<proteinExistence type="predicted"/>
<sequence>MVQKTHFLSLSTHCYETEPQNLLMKVASLKHLFRVGTKTTTSENKRFRQRMKNNTIKSNQNGFSEEQPDYDVVLKFSVNNYFEKKQVPSFFRTFLSLSVVLKPKTHS</sequence>
<gene>
    <name evidence="1" type="ORF">ILYODFUR_035482</name>
</gene>
<evidence type="ECO:0000313" key="1">
    <source>
        <dbReference type="EMBL" id="MEQ2227213.1"/>
    </source>
</evidence>
<comment type="caution">
    <text evidence="1">The sequence shown here is derived from an EMBL/GenBank/DDBJ whole genome shotgun (WGS) entry which is preliminary data.</text>
</comment>
<protein>
    <recommendedName>
        <fullName evidence="3">Ribosomal protein L30</fullName>
    </recommendedName>
</protein>
<accession>A0ABV0T657</accession>
<keyword evidence="2" id="KW-1185">Reference proteome</keyword>
<name>A0ABV0T657_9TELE</name>
<reference evidence="1 2" key="1">
    <citation type="submission" date="2021-06" db="EMBL/GenBank/DDBJ databases">
        <authorList>
            <person name="Palmer J.M."/>
        </authorList>
    </citation>
    <scope>NUCLEOTIDE SEQUENCE [LARGE SCALE GENOMIC DNA]</scope>
    <source>
        <strain evidence="2">if_2019</strain>
        <tissue evidence="1">Muscle</tissue>
    </source>
</reference>
<evidence type="ECO:0008006" key="3">
    <source>
        <dbReference type="Google" id="ProtNLM"/>
    </source>
</evidence>